<dbReference type="EMBL" id="SRYB01000010">
    <property type="protein sequence ID" value="TGY78831.1"/>
    <property type="molecule type" value="Genomic_DNA"/>
</dbReference>
<reference evidence="1" key="1">
    <citation type="submission" date="2019-04" db="EMBL/GenBank/DDBJ databases">
        <title>Microbes associate with the intestines of laboratory mice.</title>
        <authorList>
            <person name="Navarre W."/>
            <person name="Wong E."/>
            <person name="Huang K."/>
            <person name="Tropini C."/>
            <person name="Ng K."/>
            <person name="Yu B."/>
        </authorList>
    </citation>
    <scope>NUCLEOTIDE SEQUENCE</scope>
    <source>
        <strain evidence="1">NM04_E33</strain>
    </source>
</reference>
<dbReference type="EC" id="4.1.1.48" evidence="1"/>
<proteinExistence type="predicted"/>
<evidence type="ECO:0000313" key="2">
    <source>
        <dbReference type="Proteomes" id="UP000306319"/>
    </source>
</evidence>
<gene>
    <name evidence="1" type="primary">trpC</name>
    <name evidence="1" type="ORF">E5331_08480</name>
</gene>
<protein>
    <submittedName>
        <fullName evidence="1">Indole-3-glycerol phosphate synthase TrpC</fullName>
        <ecNumber evidence="1">4.1.1.48</ecNumber>
    </submittedName>
</protein>
<name>A0AC61RGS4_9BACT</name>
<keyword evidence="1" id="KW-0456">Lyase</keyword>
<dbReference type="Proteomes" id="UP000306319">
    <property type="component" value="Unassembled WGS sequence"/>
</dbReference>
<sequence length="264" mass="28307">MKEDIIQKIAATKRREVAALKQVFGITDLICSSEAGNREILSLRDSILSHPVAIIAEHKRRSPSRGEIAPMSDVGKVATAYAANGAAAMSVLTDTPFFGGSLVDLSMARVAAPSLPILRKEFIVDEYQIHYAKLLGADAVLLIASMLSEEDLKDFNDIAHFIGLQTLVEVHSAEEAAIVPKDADMVGINNRNLSTFATDISHSARLIDSLPADAVKIAESGIHTPDDILQLKGLGFDGFLIGEAFMSTTSPGDTLKEFISVCES</sequence>
<keyword evidence="2" id="KW-1185">Reference proteome</keyword>
<accession>A0AC61RGS4</accession>
<organism evidence="1 2">
    <name type="scientific">Lepagella muris</name>
    <dbReference type="NCBI Taxonomy" id="3032870"/>
    <lineage>
        <taxon>Bacteria</taxon>
        <taxon>Pseudomonadati</taxon>
        <taxon>Bacteroidota</taxon>
        <taxon>Bacteroidia</taxon>
        <taxon>Bacteroidales</taxon>
        <taxon>Muribaculaceae</taxon>
        <taxon>Lepagella</taxon>
    </lineage>
</organism>
<comment type="caution">
    <text evidence="1">The sequence shown here is derived from an EMBL/GenBank/DDBJ whole genome shotgun (WGS) entry which is preliminary data.</text>
</comment>
<evidence type="ECO:0000313" key="1">
    <source>
        <dbReference type="EMBL" id="TGY78831.1"/>
    </source>
</evidence>